<dbReference type="Gene3D" id="3.40.50.720">
    <property type="entry name" value="NAD(P)-binding Rossmann-like Domain"/>
    <property type="match status" value="1"/>
</dbReference>
<dbReference type="Pfam" id="PF08240">
    <property type="entry name" value="ADH_N"/>
    <property type="match status" value="1"/>
</dbReference>
<dbReference type="Proteomes" id="UP000813444">
    <property type="component" value="Unassembled WGS sequence"/>
</dbReference>
<sequence>MSRSKRLSESLDKEELAVSHVPDVQRALLLRGPRQAYELVPDYPVPKLQGEDEVLIRTKAIGLNPIDWRGPDFNFGIPELPYIAGRELSGLVAAVSGEKSAWKVGDRVIAISTDYRDLRKGAYQEYVVAVEYNLVRLPHGLSYEQGSTIGVAFITAAMTLGICLGVDFSRIAHGQDILRITRDLKQSLIPEDVREESLHGIQDHERPTVGDWLVVWGGSASSAHIIIQLAKLAGMRVIVVVDKAKHGLRLSTDNAVKPDVIIDSHDPQRAVQIIRAYTKGQARYGVDTRGKDTATLLMEAFADEAHIEQSPIDPGVQPYEPVEGSRNKSLAHIVGLAGIPKIPLPGIKIHSMPIKLFHEVPEIGRPLATWLSRLLEDRIITHPKVLDVENDLGSINKGLDRMRVGEISGGKLIVKLKDVKD</sequence>
<dbReference type="InterPro" id="IPR052585">
    <property type="entry name" value="Lipid_raft_assoc_Zn_ADH"/>
</dbReference>
<evidence type="ECO:0000256" key="2">
    <source>
        <dbReference type="ARBA" id="ARBA00023002"/>
    </source>
</evidence>
<dbReference type="PANTHER" id="PTHR43482:SF2">
    <property type="entry name" value="ZINC-BINDING DEHYDROGENASE FAMILY, PUTATIVE (AFU_ORTHOLOGUE AFUA_3G15030)-RELATED"/>
    <property type="match status" value="1"/>
</dbReference>
<dbReference type="GO" id="GO:0016651">
    <property type="term" value="F:oxidoreductase activity, acting on NAD(P)H"/>
    <property type="evidence" value="ECO:0007669"/>
    <property type="project" value="InterPro"/>
</dbReference>
<dbReference type="CDD" id="cd08249">
    <property type="entry name" value="enoyl_reductase_like"/>
    <property type="match status" value="1"/>
</dbReference>
<dbReference type="Gene3D" id="3.90.180.10">
    <property type="entry name" value="Medium-chain alcohol dehydrogenases, catalytic domain"/>
    <property type="match status" value="1"/>
</dbReference>
<dbReference type="OrthoDB" id="201656at2759"/>
<gene>
    <name evidence="4" type="ORF">B0I35DRAFT_350489</name>
</gene>
<reference evidence="4" key="1">
    <citation type="journal article" date="2021" name="Nat. Commun.">
        <title>Genetic determinants of endophytism in the Arabidopsis root mycobiome.</title>
        <authorList>
            <person name="Mesny F."/>
            <person name="Miyauchi S."/>
            <person name="Thiergart T."/>
            <person name="Pickel B."/>
            <person name="Atanasova L."/>
            <person name="Karlsson M."/>
            <person name="Huettel B."/>
            <person name="Barry K.W."/>
            <person name="Haridas S."/>
            <person name="Chen C."/>
            <person name="Bauer D."/>
            <person name="Andreopoulos W."/>
            <person name="Pangilinan J."/>
            <person name="LaButti K."/>
            <person name="Riley R."/>
            <person name="Lipzen A."/>
            <person name="Clum A."/>
            <person name="Drula E."/>
            <person name="Henrissat B."/>
            <person name="Kohler A."/>
            <person name="Grigoriev I.V."/>
            <person name="Martin F.M."/>
            <person name="Hacquard S."/>
        </authorList>
    </citation>
    <scope>NUCLEOTIDE SEQUENCE</scope>
    <source>
        <strain evidence="4">MPI-CAGE-CH-0235</strain>
    </source>
</reference>
<dbReference type="InterPro" id="IPR011032">
    <property type="entry name" value="GroES-like_sf"/>
</dbReference>
<dbReference type="InterPro" id="IPR047122">
    <property type="entry name" value="Trans-enoyl_RdTase-like"/>
</dbReference>
<dbReference type="InterPro" id="IPR036291">
    <property type="entry name" value="NAD(P)-bd_dom_sf"/>
</dbReference>
<dbReference type="InterPro" id="IPR013154">
    <property type="entry name" value="ADH-like_N"/>
</dbReference>
<evidence type="ECO:0000313" key="4">
    <source>
        <dbReference type="EMBL" id="KAH7323132.1"/>
    </source>
</evidence>
<dbReference type="SUPFAM" id="SSF50129">
    <property type="entry name" value="GroES-like"/>
    <property type="match status" value="1"/>
</dbReference>
<evidence type="ECO:0000256" key="1">
    <source>
        <dbReference type="ARBA" id="ARBA00008072"/>
    </source>
</evidence>
<evidence type="ECO:0000313" key="5">
    <source>
        <dbReference type="Proteomes" id="UP000813444"/>
    </source>
</evidence>
<dbReference type="AlphaFoldDB" id="A0A8K0WTC2"/>
<organism evidence="4 5">
    <name type="scientific">Stachybotrys elegans</name>
    <dbReference type="NCBI Taxonomy" id="80388"/>
    <lineage>
        <taxon>Eukaryota</taxon>
        <taxon>Fungi</taxon>
        <taxon>Dikarya</taxon>
        <taxon>Ascomycota</taxon>
        <taxon>Pezizomycotina</taxon>
        <taxon>Sordariomycetes</taxon>
        <taxon>Hypocreomycetidae</taxon>
        <taxon>Hypocreales</taxon>
        <taxon>Stachybotryaceae</taxon>
        <taxon>Stachybotrys</taxon>
    </lineage>
</organism>
<feature type="domain" description="Enoyl reductase (ER)" evidence="3">
    <location>
        <begin position="32"/>
        <end position="414"/>
    </location>
</feature>
<evidence type="ECO:0000259" key="3">
    <source>
        <dbReference type="SMART" id="SM00829"/>
    </source>
</evidence>
<accession>A0A8K0WTC2</accession>
<name>A0A8K0WTC2_9HYPO</name>
<comment type="similarity">
    <text evidence="1">Belongs to the zinc-containing alcohol dehydrogenase family.</text>
</comment>
<proteinExistence type="inferred from homology"/>
<dbReference type="SUPFAM" id="SSF51735">
    <property type="entry name" value="NAD(P)-binding Rossmann-fold domains"/>
    <property type="match status" value="1"/>
</dbReference>
<dbReference type="EMBL" id="JAGPNK010000004">
    <property type="protein sequence ID" value="KAH7323132.1"/>
    <property type="molecule type" value="Genomic_DNA"/>
</dbReference>
<comment type="caution">
    <text evidence="4">The sequence shown here is derived from an EMBL/GenBank/DDBJ whole genome shotgun (WGS) entry which is preliminary data.</text>
</comment>
<protein>
    <submittedName>
        <fullName evidence="4">Chaperonin 10-like protein</fullName>
    </submittedName>
</protein>
<dbReference type="InterPro" id="IPR020843">
    <property type="entry name" value="ER"/>
</dbReference>
<keyword evidence="2" id="KW-0560">Oxidoreductase</keyword>
<dbReference type="PANTHER" id="PTHR43482">
    <property type="entry name" value="PROTEIN AST1-RELATED"/>
    <property type="match status" value="1"/>
</dbReference>
<dbReference type="SMART" id="SM00829">
    <property type="entry name" value="PKS_ER"/>
    <property type="match status" value="1"/>
</dbReference>
<keyword evidence="5" id="KW-1185">Reference proteome</keyword>